<dbReference type="Proteomes" id="UP000823775">
    <property type="component" value="Unassembled WGS sequence"/>
</dbReference>
<feature type="non-terminal residue" evidence="1">
    <location>
        <position position="1"/>
    </location>
</feature>
<evidence type="ECO:0000313" key="2">
    <source>
        <dbReference type="Proteomes" id="UP000823775"/>
    </source>
</evidence>
<name>A0ABS8RXQ0_DATST</name>
<accession>A0ABS8RXQ0</accession>
<organism evidence="1 2">
    <name type="scientific">Datura stramonium</name>
    <name type="common">Jimsonweed</name>
    <name type="synonym">Common thornapple</name>
    <dbReference type="NCBI Taxonomy" id="4076"/>
    <lineage>
        <taxon>Eukaryota</taxon>
        <taxon>Viridiplantae</taxon>
        <taxon>Streptophyta</taxon>
        <taxon>Embryophyta</taxon>
        <taxon>Tracheophyta</taxon>
        <taxon>Spermatophyta</taxon>
        <taxon>Magnoliopsida</taxon>
        <taxon>eudicotyledons</taxon>
        <taxon>Gunneridae</taxon>
        <taxon>Pentapetalae</taxon>
        <taxon>asterids</taxon>
        <taxon>lamiids</taxon>
        <taxon>Solanales</taxon>
        <taxon>Solanaceae</taxon>
        <taxon>Solanoideae</taxon>
        <taxon>Datureae</taxon>
        <taxon>Datura</taxon>
    </lineage>
</organism>
<keyword evidence="2" id="KW-1185">Reference proteome</keyword>
<dbReference type="EMBL" id="JACEIK010000164">
    <property type="protein sequence ID" value="MCD7451363.1"/>
    <property type="molecule type" value="Genomic_DNA"/>
</dbReference>
<comment type="caution">
    <text evidence="1">The sequence shown here is derived from an EMBL/GenBank/DDBJ whole genome shotgun (WGS) entry which is preliminary data.</text>
</comment>
<proteinExistence type="predicted"/>
<reference evidence="1 2" key="1">
    <citation type="journal article" date="2021" name="BMC Genomics">
        <title>Datura genome reveals duplications of psychoactive alkaloid biosynthetic genes and high mutation rate following tissue culture.</title>
        <authorList>
            <person name="Rajewski A."/>
            <person name="Carter-House D."/>
            <person name="Stajich J."/>
            <person name="Litt A."/>
        </authorList>
    </citation>
    <scope>NUCLEOTIDE SEQUENCE [LARGE SCALE GENOMIC DNA]</scope>
    <source>
        <strain evidence="1">AR-01</strain>
    </source>
</reference>
<sequence>TYGAQTKYKEVCAKVSVWKNKYQEKEGLCDGSVARSWIFALASVPRCWDRQIGPISSEGARWVRGTELMLCDSLRATLRWIRQRCQLEERVKLRGGVWKYLESVNVKLKVHHRVTLRMVCVEQRATVHGWRKKFWKIGRRKIVKVRYGSVERS</sequence>
<evidence type="ECO:0000313" key="1">
    <source>
        <dbReference type="EMBL" id="MCD7451363.1"/>
    </source>
</evidence>
<protein>
    <submittedName>
        <fullName evidence="1">Uncharacterized protein</fullName>
    </submittedName>
</protein>
<gene>
    <name evidence="1" type="ORF">HAX54_011292</name>
</gene>